<dbReference type="Gene3D" id="2.10.70.10">
    <property type="entry name" value="Complement Module, domain 1"/>
    <property type="match status" value="1"/>
</dbReference>
<organism evidence="3 4">
    <name type="scientific">Amphibalanus amphitrite</name>
    <name type="common">Striped barnacle</name>
    <name type="synonym">Balanus amphitrite</name>
    <dbReference type="NCBI Taxonomy" id="1232801"/>
    <lineage>
        <taxon>Eukaryota</taxon>
        <taxon>Metazoa</taxon>
        <taxon>Ecdysozoa</taxon>
        <taxon>Arthropoda</taxon>
        <taxon>Crustacea</taxon>
        <taxon>Multicrustacea</taxon>
        <taxon>Cirripedia</taxon>
        <taxon>Thoracica</taxon>
        <taxon>Thoracicalcarea</taxon>
        <taxon>Balanomorpha</taxon>
        <taxon>Balanoidea</taxon>
        <taxon>Balanidae</taxon>
        <taxon>Amphibalaninae</taxon>
        <taxon>Amphibalanus</taxon>
    </lineage>
</organism>
<evidence type="ECO:0000313" key="3">
    <source>
        <dbReference type="EMBL" id="KAF0291036.1"/>
    </source>
</evidence>
<proteinExistence type="predicted"/>
<dbReference type="SUPFAM" id="SSF57535">
    <property type="entry name" value="Complement control module/SCR domain"/>
    <property type="match status" value="1"/>
</dbReference>
<dbReference type="OrthoDB" id="6403973at2759"/>
<feature type="region of interest" description="Disordered" evidence="2">
    <location>
        <begin position="99"/>
        <end position="136"/>
    </location>
</feature>
<evidence type="ECO:0000256" key="2">
    <source>
        <dbReference type="SAM" id="MobiDB-lite"/>
    </source>
</evidence>
<evidence type="ECO:0000313" key="4">
    <source>
        <dbReference type="Proteomes" id="UP000440578"/>
    </source>
</evidence>
<evidence type="ECO:0008006" key="5">
    <source>
        <dbReference type="Google" id="ProtNLM"/>
    </source>
</evidence>
<evidence type="ECO:0000256" key="1">
    <source>
        <dbReference type="ARBA" id="ARBA00023157"/>
    </source>
</evidence>
<reference evidence="3 4" key="1">
    <citation type="submission" date="2019-07" db="EMBL/GenBank/DDBJ databases">
        <title>Draft genome assembly of a fouling barnacle, Amphibalanus amphitrite (Darwin, 1854): The first reference genome for Thecostraca.</title>
        <authorList>
            <person name="Kim W."/>
        </authorList>
    </citation>
    <scope>NUCLEOTIDE SEQUENCE [LARGE SCALE GENOMIC DNA]</scope>
    <source>
        <strain evidence="3">SNU_AA5</strain>
        <tissue evidence="3">Soma without cirri and trophi</tissue>
    </source>
</reference>
<comment type="caution">
    <text evidence="3">The sequence shown here is derived from an EMBL/GenBank/DDBJ whole genome shotgun (WGS) entry which is preliminary data.</text>
</comment>
<keyword evidence="1" id="KW-1015">Disulfide bond</keyword>
<keyword evidence="4" id="KW-1185">Reference proteome</keyword>
<feature type="compositionally biased region" description="Low complexity" evidence="2">
    <location>
        <begin position="99"/>
        <end position="131"/>
    </location>
</feature>
<dbReference type="AlphaFoldDB" id="A0A6A4V8Y0"/>
<dbReference type="InterPro" id="IPR035976">
    <property type="entry name" value="Sushi/SCR/CCP_sf"/>
</dbReference>
<gene>
    <name evidence="3" type="ORF">FJT64_010805</name>
</gene>
<dbReference type="Proteomes" id="UP000440578">
    <property type="component" value="Unassembled WGS sequence"/>
</dbReference>
<accession>A0A6A4V8Y0</accession>
<name>A0A6A4V8Y0_AMPAM</name>
<protein>
    <recommendedName>
        <fullName evidence="5">Sushi domain-containing protein</fullName>
    </recommendedName>
</protein>
<dbReference type="EMBL" id="VIIS01001914">
    <property type="protein sequence ID" value="KAF0291036.1"/>
    <property type="molecule type" value="Genomic_DNA"/>
</dbReference>
<sequence>MELLARPYNKCNKSVVHQTTGSVFAVLECTNEPEAIVNGMRSWSGSRALKTMVLYTCHTGYTLKNNGQSQANFTVTCQRSSDALLFGGVPDSVSCVADPTTTTTTTTTTTEATTAEPTTTELTRPTPHETPYVPSEHTTFTNSLFLSITIPAVAGERALQAERSV</sequence>